<evidence type="ECO:0000313" key="1">
    <source>
        <dbReference type="EMBL" id="GAT54945.1"/>
    </source>
</evidence>
<evidence type="ECO:0008006" key="3">
    <source>
        <dbReference type="Google" id="ProtNLM"/>
    </source>
</evidence>
<keyword evidence="2" id="KW-1185">Reference proteome</keyword>
<sequence length="127" mass="13998">MPTRLLFAIASDDPEAVRRVLKSGEVGAEEMPVVAVGGPEGNSAIRFTLENTDLARRGEIARVLAAFGAEVGKMEMEMAGPAMSLVVFVWSRLAGTSSRDFFFSFFSFSFFPCVYRYFVDQANDEHV</sequence>
<proteinExistence type="predicted"/>
<gene>
    <name evidence="1" type="ORF">MCHLO_11763</name>
</gene>
<organism evidence="1 2">
    <name type="scientific">Mycena chlorophos</name>
    <name type="common">Agaric fungus</name>
    <name type="synonym">Agaricus chlorophos</name>
    <dbReference type="NCBI Taxonomy" id="658473"/>
    <lineage>
        <taxon>Eukaryota</taxon>
        <taxon>Fungi</taxon>
        <taxon>Dikarya</taxon>
        <taxon>Basidiomycota</taxon>
        <taxon>Agaricomycotina</taxon>
        <taxon>Agaricomycetes</taxon>
        <taxon>Agaricomycetidae</taxon>
        <taxon>Agaricales</taxon>
        <taxon>Marasmiineae</taxon>
        <taxon>Mycenaceae</taxon>
        <taxon>Mycena</taxon>
    </lineage>
</organism>
<dbReference type="Proteomes" id="UP000815677">
    <property type="component" value="Unassembled WGS sequence"/>
</dbReference>
<protein>
    <recommendedName>
        <fullName evidence="3">ACT domain-containing protein</fullName>
    </recommendedName>
</protein>
<dbReference type="EMBL" id="DF848815">
    <property type="protein sequence ID" value="GAT54945.1"/>
    <property type="molecule type" value="Genomic_DNA"/>
</dbReference>
<name>A0ABQ0LV38_MYCCL</name>
<reference evidence="1" key="1">
    <citation type="submission" date="2014-09" db="EMBL/GenBank/DDBJ databases">
        <title>Genome sequence of the luminous mushroom Mycena chlorophos for searching fungal bioluminescence genes.</title>
        <authorList>
            <person name="Tanaka Y."/>
            <person name="Kasuga D."/>
            <person name="Oba Y."/>
            <person name="Hase S."/>
            <person name="Sato K."/>
            <person name="Oba Y."/>
            <person name="Sakakibara Y."/>
        </authorList>
    </citation>
    <scope>NUCLEOTIDE SEQUENCE</scope>
</reference>
<evidence type="ECO:0000313" key="2">
    <source>
        <dbReference type="Proteomes" id="UP000815677"/>
    </source>
</evidence>
<accession>A0ABQ0LV38</accession>